<name>A0ABR7TRN2_9BACT</name>
<accession>A0ABR7TRN2</accession>
<gene>
    <name evidence="1" type="ORF">ICL07_19950</name>
</gene>
<organism evidence="1 2">
    <name type="scientific">Chitinophaga qingshengii</name>
    <dbReference type="NCBI Taxonomy" id="1569794"/>
    <lineage>
        <taxon>Bacteria</taxon>
        <taxon>Pseudomonadati</taxon>
        <taxon>Bacteroidota</taxon>
        <taxon>Chitinophagia</taxon>
        <taxon>Chitinophagales</taxon>
        <taxon>Chitinophagaceae</taxon>
        <taxon>Chitinophaga</taxon>
    </lineage>
</organism>
<evidence type="ECO:0000313" key="2">
    <source>
        <dbReference type="Proteomes" id="UP000659124"/>
    </source>
</evidence>
<sequence length="55" mass="6143">MSTKEIKDLVEAIEKYSKQLSKDKRASKAFLVKAGIITPKGNLRAPYKHLCIPQG</sequence>
<evidence type="ECO:0000313" key="1">
    <source>
        <dbReference type="EMBL" id="MBC9932670.1"/>
    </source>
</evidence>
<dbReference type="Proteomes" id="UP000659124">
    <property type="component" value="Unassembled WGS sequence"/>
</dbReference>
<dbReference type="RefSeq" id="WP_188089776.1">
    <property type="nucleotide sequence ID" value="NZ_JACVFC010000002.1"/>
</dbReference>
<proteinExistence type="predicted"/>
<protein>
    <submittedName>
        <fullName evidence="1">Uncharacterized protein</fullName>
    </submittedName>
</protein>
<keyword evidence="2" id="KW-1185">Reference proteome</keyword>
<reference evidence="1 2" key="1">
    <citation type="submission" date="2020-09" db="EMBL/GenBank/DDBJ databases">
        <title>Genome sequences of type strains of Chitinophaga qingshengii and Chitinophaga varians.</title>
        <authorList>
            <person name="Kittiwongwattana C."/>
        </authorList>
    </citation>
    <scope>NUCLEOTIDE SEQUENCE [LARGE SCALE GENOMIC DNA]</scope>
    <source>
        <strain evidence="1 2">JCM 30026</strain>
    </source>
</reference>
<comment type="caution">
    <text evidence="1">The sequence shown here is derived from an EMBL/GenBank/DDBJ whole genome shotgun (WGS) entry which is preliminary data.</text>
</comment>
<dbReference type="EMBL" id="JACVFC010000002">
    <property type="protein sequence ID" value="MBC9932670.1"/>
    <property type="molecule type" value="Genomic_DNA"/>
</dbReference>